<evidence type="ECO:0000313" key="17">
    <source>
        <dbReference type="Proteomes" id="UP000327044"/>
    </source>
</evidence>
<sequence length="488" mass="55514">MLIVLVLVVLLYAYLTRNKNYWKNLGVPFDKPVPLFGSLLPLAKQAISVGDFFCKLYRSTDHPYYGLFILGQPSLLLRDPRLIQDMLIGDFECFQERMGGKCDHDQIGTNILFYMKASSWKVMRGNLSPFFSSSKLSRMLELINSVGENLVSHIRKKTSVGLAVNSLDASTMYVTDIVASCFFGFISDSLSKGVTEFLQISELWTKLTFMRVVQTSCFVFVPTLAKMFKIKLFDQTSEKYLQDVFLQVMGERKRSGQERRDLVDLLIKIEKEQSHLFKREEIIAQTLQLHFGSYDTTSYSTSFALYELCANVGIQKKLRGEINSVLSQHEIVSLEAIKKMSYLHMVVSESLRKHPIIPIMDRVCSKPYTIPNSSVTIKAGTPCFVSIYGLHYDSRYFPNPETFDPERFSPENKANIIPGTYIPFGVGPRNCIGSRFAVLAVKVALICIIRNFEFELAEDAGSFLGYDRKAFLLTPRNKSLNIKYKPIS</sequence>
<evidence type="ECO:0000256" key="9">
    <source>
        <dbReference type="ARBA" id="ARBA00023002"/>
    </source>
</evidence>
<protein>
    <recommendedName>
        <fullName evidence="18">Cytochrome P450</fullName>
    </recommendedName>
</protein>
<evidence type="ECO:0000256" key="4">
    <source>
        <dbReference type="ARBA" id="ARBA00010617"/>
    </source>
</evidence>
<dbReference type="InterPro" id="IPR036396">
    <property type="entry name" value="Cyt_P450_sf"/>
</dbReference>
<feature type="chain" id="PRO_5024301174" description="Cytochrome P450" evidence="15">
    <location>
        <begin position="19"/>
        <end position="488"/>
    </location>
</feature>
<evidence type="ECO:0000256" key="2">
    <source>
        <dbReference type="ARBA" id="ARBA00004174"/>
    </source>
</evidence>
<accession>A0A5N4AK00</accession>
<keyword evidence="6 13" id="KW-0479">Metal-binding</keyword>
<keyword evidence="10 13" id="KW-0408">Iron</keyword>
<keyword evidence="9 14" id="KW-0560">Oxidoreductase</keyword>
<evidence type="ECO:0000256" key="11">
    <source>
        <dbReference type="ARBA" id="ARBA00023033"/>
    </source>
</evidence>
<keyword evidence="17" id="KW-1185">Reference proteome</keyword>
<keyword evidence="15" id="KW-0732">Signal</keyword>
<evidence type="ECO:0000256" key="7">
    <source>
        <dbReference type="ARBA" id="ARBA00022824"/>
    </source>
</evidence>
<keyword evidence="11 14" id="KW-0503">Monooxygenase</keyword>
<dbReference type="InterPro" id="IPR002401">
    <property type="entry name" value="Cyt_P450_E_grp-I"/>
</dbReference>
<feature type="signal peptide" evidence="15">
    <location>
        <begin position="1"/>
        <end position="18"/>
    </location>
</feature>
<evidence type="ECO:0008006" key="18">
    <source>
        <dbReference type="Google" id="ProtNLM"/>
    </source>
</evidence>
<comment type="cofactor">
    <cofactor evidence="1 13">
        <name>heme</name>
        <dbReference type="ChEBI" id="CHEBI:30413"/>
    </cofactor>
</comment>
<dbReference type="PANTHER" id="PTHR24292">
    <property type="entry name" value="CYTOCHROME P450"/>
    <property type="match status" value="1"/>
</dbReference>
<organism evidence="16 17">
    <name type="scientific">Photinus pyralis</name>
    <name type="common">Common eastern firefly</name>
    <name type="synonym">Lampyris pyralis</name>
    <dbReference type="NCBI Taxonomy" id="7054"/>
    <lineage>
        <taxon>Eukaryota</taxon>
        <taxon>Metazoa</taxon>
        <taxon>Ecdysozoa</taxon>
        <taxon>Arthropoda</taxon>
        <taxon>Hexapoda</taxon>
        <taxon>Insecta</taxon>
        <taxon>Pterygota</taxon>
        <taxon>Neoptera</taxon>
        <taxon>Endopterygota</taxon>
        <taxon>Coleoptera</taxon>
        <taxon>Polyphaga</taxon>
        <taxon>Elateriformia</taxon>
        <taxon>Elateroidea</taxon>
        <taxon>Lampyridae</taxon>
        <taxon>Lampyrinae</taxon>
        <taxon>Photinus</taxon>
    </lineage>
</organism>
<dbReference type="InterPro" id="IPR001128">
    <property type="entry name" value="Cyt_P450"/>
</dbReference>
<dbReference type="GO" id="GO:0016705">
    <property type="term" value="F:oxidoreductase activity, acting on paired donors, with incorporation or reduction of molecular oxygen"/>
    <property type="evidence" value="ECO:0007669"/>
    <property type="project" value="InterPro"/>
</dbReference>
<name>A0A5N4AK00_PHOPY</name>
<dbReference type="Gene3D" id="1.10.630.10">
    <property type="entry name" value="Cytochrome P450"/>
    <property type="match status" value="1"/>
</dbReference>
<keyword evidence="8" id="KW-0492">Microsome</keyword>
<evidence type="ECO:0000256" key="12">
    <source>
        <dbReference type="ARBA" id="ARBA00023136"/>
    </source>
</evidence>
<dbReference type="InterPro" id="IPR017972">
    <property type="entry name" value="Cyt_P450_CS"/>
</dbReference>
<gene>
    <name evidence="16" type="ORF">PPYR_08619</name>
</gene>
<evidence type="ECO:0000256" key="3">
    <source>
        <dbReference type="ARBA" id="ARBA00004406"/>
    </source>
</evidence>
<dbReference type="PROSITE" id="PS00086">
    <property type="entry name" value="CYTOCHROME_P450"/>
    <property type="match status" value="1"/>
</dbReference>
<evidence type="ECO:0000256" key="8">
    <source>
        <dbReference type="ARBA" id="ARBA00022848"/>
    </source>
</evidence>
<keyword evidence="5 13" id="KW-0349">Heme</keyword>
<evidence type="ECO:0000256" key="15">
    <source>
        <dbReference type="SAM" id="SignalP"/>
    </source>
</evidence>
<dbReference type="PANTHER" id="PTHR24292:SF45">
    <property type="entry name" value="CYTOCHROME P450 6G1-RELATED"/>
    <property type="match status" value="1"/>
</dbReference>
<dbReference type="Proteomes" id="UP000327044">
    <property type="component" value="Unassembled WGS sequence"/>
</dbReference>
<dbReference type="Pfam" id="PF00067">
    <property type="entry name" value="p450"/>
    <property type="match status" value="1"/>
</dbReference>
<keyword evidence="7" id="KW-0256">Endoplasmic reticulum</keyword>
<evidence type="ECO:0000256" key="10">
    <source>
        <dbReference type="ARBA" id="ARBA00023004"/>
    </source>
</evidence>
<evidence type="ECO:0000256" key="5">
    <source>
        <dbReference type="ARBA" id="ARBA00022617"/>
    </source>
</evidence>
<dbReference type="AlphaFoldDB" id="A0A5N4AK00"/>
<dbReference type="GO" id="GO:0005506">
    <property type="term" value="F:iron ion binding"/>
    <property type="evidence" value="ECO:0007669"/>
    <property type="project" value="InterPro"/>
</dbReference>
<dbReference type="GO" id="GO:0005789">
    <property type="term" value="C:endoplasmic reticulum membrane"/>
    <property type="evidence" value="ECO:0007669"/>
    <property type="project" value="UniProtKB-SubCell"/>
</dbReference>
<dbReference type="EMBL" id="VVIM01000006">
    <property type="protein sequence ID" value="KAB0797626.1"/>
    <property type="molecule type" value="Genomic_DNA"/>
</dbReference>
<comment type="caution">
    <text evidence="16">The sequence shown here is derived from an EMBL/GenBank/DDBJ whole genome shotgun (WGS) entry which is preliminary data.</text>
</comment>
<evidence type="ECO:0000313" key="16">
    <source>
        <dbReference type="EMBL" id="KAB0797626.1"/>
    </source>
</evidence>
<reference evidence="16 17" key="1">
    <citation type="journal article" date="2018" name="Elife">
        <title>Firefly genomes illuminate parallel origins of bioluminescence in beetles.</title>
        <authorList>
            <person name="Fallon T.R."/>
            <person name="Lower S.E."/>
            <person name="Chang C.H."/>
            <person name="Bessho-Uehara M."/>
            <person name="Martin G.J."/>
            <person name="Bewick A.J."/>
            <person name="Behringer M."/>
            <person name="Debat H.J."/>
            <person name="Wong I."/>
            <person name="Day J.C."/>
            <person name="Suvorov A."/>
            <person name="Silva C.J."/>
            <person name="Stanger-Hall K.F."/>
            <person name="Hall D.W."/>
            <person name="Schmitz R.J."/>
            <person name="Nelson D.R."/>
            <person name="Lewis S.M."/>
            <person name="Shigenobu S."/>
            <person name="Bybee S.M."/>
            <person name="Larracuente A.M."/>
            <person name="Oba Y."/>
            <person name="Weng J.K."/>
        </authorList>
    </citation>
    <scope>NUCLEOTIDE SEQUENCE [LARGE SCALE GENOMIC DNA]</scope>
    <source>
        <strain evidence="16">1611_PpyrPB1</strain>
        <tissue evidence="16">Whole body</tissue>
    </source>
</reference>
<feature type="binding site" description="axial binding residue" evidence="13">
    <location>
        <position position="431"/>
    </location>
    <ligand>
        <name>heme</name>
        <dbReference type="ChEBI" id="CHEBI:30413"/>
    </ligand>
    <ligandPart>
        <name>Fe</name>
        <dbReference type="ChEBI" id="CHEBI:18248"/>
    </ligandPart>
</feature>
<dbReference type="InterPro" id="IPR050476">
    <property type="entry name" value="Insect_CytP450_Detox"/>
</dbReference>
<dbReference type="PRINTS" id="PR00385">
    <property type="entry name" value="P450"/>
</dbReference>
<dbReference type="PRINTS" id="PR00463">
    <property type="entry name" value="EP450I"/>
</dbReference>
<dbReference type="FunFam" id="1.10.630.10:FF:000042">
    <property type="entry name" value="Cytochrome P450"/>
    <property type="match status" value="1"/>
</dbReference>
<comment type="similarity">
    <text evidence="4 14">Belongs to the cytochrome P450 family.</text>
</comment>
<dbReference type="CDD" id="cd11056">
    <property type="entry name" value="CYP6-like"/>
    <property type="match status" value="1"/>
</dbReference>
<dbReference type="InParanoid" id="A0A5N4AK00"/>
<keyword evidence="12" id="KW-0472">Membrane</keyword>
<comment type="subcellular location">
    <subcellularLocation>
        <location evidence="3">Endoplasmic reticulum membrane</location>
        <topology evidence="3">Peripheral membrane protein</topology>
    </subcellularLocation>
    <subcellularLocation>
        <location evidence="2">Microsome membrane</location>
        <topology evidence="2">Peripheral membrane protein</topology>
    </subcellularLocation>
</comment>
<dbReference type="SUPFAM" id="SSF48264">
    <property type="entry name" value="Cytochrome P450"/>
    <property type="match status" value="1"/>
</dbReference>
<dbReference type="GO" id="GO:0020037">
    <property type="term" value="F:heme binding"/>
    <property type="evidence" value="ECO:0007669"/>
    <property type="project" value="InterPro"/>
</dbReference>
<evidence type="ECO:0000256" key="14">
    <source>
        <dbReference type="RuleBase" id="RU000461"/>
    </source>
</evidence>
<dbReference type="GO" id="GO:0004497">
    <property type="term" value="F:monooxygenase activity"/>
    <property type="evidence" value="ECO:0007669"/>
    <property type="project" value="UniProtKB-KW"/>
</dbReference>
<proteinExistence type="inferred from homology"/>
<evidence type="ECO:0000256" key="1">
    <source>
        <dbReference type="ARBA" id="ARBA00001971"/>
    </source>
</evidence>
<evidence type="ECO:0000256" key="6">
    <source>
        <dbReference type="ARBA" id="ARBA00022723"/>
    </source>
</evidence>
<evidence type="ECO:0000256" key="13">
    <source>
        <dbReference type="PIRSR" id="PIRSR602401-1"/>
    </source>
</evidence>